<name>A0ABP0NSY8_9DINO</name>
<comment type="caution">
    <text evidence="1">The sequence shown here is derived from an EMBL/GenBank/DDBJ whole genome shotgun (WGS) entry which is preliminary data.</text>
</comment>
<keyword evidence="2" id="KW-1185">Reference proteome</keyword>
<dbReference type="EMBL" id="CAXAMN010022123">
    <property type="protein sequence ID" value="CAK9066563.1"/>
    <property type="molecule type" value="Genomic_DNA"/>
</dbReference>
<evidence type="ECO:0000313" key="2">
    <source>
        <dbReference type="Proteomes" id="UP001642484"/>
    </source>
</evidence>
<accession>A0ABP0NSY8</accession>
<sequence length="110" mass="12521">MRCVVFWFQGTFSGNSASNLFLILFRRVAHKTSRIKLSGVGDVRRLVPMKVPTLRSILRCVEAFPTAPHGSRQLVLVDYGERDGERLIVIQQCCWAPKSQNTKEIVKMDN</sequence>
<dbReference type="Proteomes" id="UP001642484">
    <property type="component" value="Unassembled WGS sequence"/>
</dbReference>
<protein>
    <submittedName>
        <fullName evidence="1">Uncharacterized protein</fullName>
    </submittedName>
</protein>
<proteinExistence type="predicted"/>
<reference evidence="1 2" key="1">
    <citation type="submission" date="2024-02" db="EMBL/GenBank/DDBJ databases">
        <authorList>
            <person name="Chen Y."/>
            <person name="Shah S."/>
            <person name="Dougan E. K."/>
            <person name="Thang M."/>
            <person name="Chan C."/>
        </authorList>
    </citation>
    <scope>NUCLEOTIDE SEQUENCE [LARGE SCALE GENOMIC DNA]</scope>
</reference>
<gene>
    <name evidence="1" type="ORF">CCMP2556_LOCUS32698</name>
</gene>
<evidence type="ECO:0000313" key="1">
    <source>
        <dbReference type="EMBL" id="CAK9066563.1"/>
    </source>
</evidence>
<organism evidence="1 2">
    <name type="scientific">Durusdinium trenchii</name>
    <dbReference type="NCBI Taxonomy" id="1381693"/>
    <lineage>
        <taxon>Eukaryota</taxon>
        <taxon>Sar</taxon>
        <taxon>Alveolata</taxon>
        <taxon>Dinophyceae</taxon>
        <taxon>Suessiales</taxon>
        <taxon>Symbiodiniaceae</taxon>
        <taxon>Durusdinium</taxon>
    </lineage>
</organism>